<keyword evidence="2" id="KW-1133">Transmembrane helix</keyword>
<dbReference type="CDD" id="cd06583">
    <property type="entry name" value="PGRP"/>
    <property type="match status" value="1"/>
</dbReference>
<dbReference type="Proteomes" id="UP000722750">
    <property type="component" value="Unassembled WGS sequence"/>
</dbReference>
<feature type="domain" description="N-acetylmuramoyl-L-alanine amidase" evidence="3">
    <location>
        <begin position="42"/>
        <end position="183"/>
    </location>
</feature>
<accession>A0A941W5P0</accession>
<feature type="transmembrane region" description="Helical" evidence="2">
    <location>
        <begin position="6"/>
        <end position="26"/>
    </location>
</feature>
<proteinExistence type="inferred from homology"/>
<gene>
    <name evidence="5" type="ORF">MAG551_02655</name>
</gene>
<dbReference type="InterPro" id="IPR006619">
    <property type="entry name" value="PGRP_domain_met/bac"/>
</dbReference>
<evidence type="ECO:0000259" key="4">
    <source>
        <dbReference type="SMART" id="SM00701"/>
    </source>
</evidence>
<feature type="domain" description="Peptidoglycan recognition protein family" evidence="4">
    <location>
        <begin position="49"/>
        <end position="175"/>
    </location>
</feature>
<comment type="caution">
    <text evidence="5">The sequence shown here is derived from an EMBL/GenBank/DDBJ whole genome shotgun (WGS) entry which is preliminary data.</text>
</comment>
<sequence length="204" mass="23378">MKIVERHVIIFSIAMYVTAIGLLIYLQFIGKERQFTVAIDIEKLCKVDVDENEWEYVVLHHSATDEGNAIRFDKYHREKRKWPEGLAYHFVIGNGSGSGNGEIEVGDRWKKQIYGAHTANMDLNQIAIGICLVGNFEEENEPTNNQLESLTSLVNYVSKRYKISESNVIMHNQVNQKGTACPGKNFPYEQLIDRVTRSEPERTL</sequence>
<name>A0A941W5P0_9BACT</name>
<dbReference type="InterPro" id="IPR002502">
    <property type="entry name" value="Amidase_domain"/>
</dbReference>
<dbReference type="AlphaFoldDB" id="A0A941W5P0"/>
<dbReference type="Gene3D" id="3.40.80.10">
    <property type="entry name" value="Peptidoglycan recognition protein-like"/>
    <property type="match status" value="1"/>
</dbReference>
<evidence type="ECO:0000313" key="5">
    <source>
        <dbReference type="EMBL" id="MBS1259582.1"/>
    </source>
</evidence>
<comment type="similarity">
    <text evidence="1">Belongs to the N-acetylmuramoyl-L-alanine amidase 2 family.</text>
</comment>
<evidence type="ECO:0000256" key="1">
    <source>
        <dbReference type="ARBA" id="ARBA00007553"/>
    </source>
</evidence>
<evidence type="ECO:0000256" key="2">
    <source>
        <dbReference type="SAM" id="Phobius"/>
    </source>
</evidence>
<dbReference type="SUPFAM" id="SSF55846">
    <property type="entry name" value="N-acetylmuramoyl-L-alanine amidase-like"/>
    <property type="match status" value="1"/>
</dbReference>
<evidence type="ECO:0008006" key="7">
    <source>
        <dbReference type="Google" id="ProtNLM"/>
    </source>
</evidence>
<dbReference type="InterPro" id="IPR015510">
    <property type="entry name" value="PGRP"/>
</dbReference>
<dbReference type="Pfam" id="PF01510">
    <property type="entry name" value="Amidase_2"/>
    <property type="match status" value="1"/>
</dbReference>
<dbReference type="PANTHER" id="PTHR11022:SF41">
    <property type="entry name" value="PEPTIDOGLYCAN-RECOGNITION PROTEIN LC-RELATED"/>
    <property type="match status" value="1"/>
</dbReference>
<dbReference type="GO" id="GO:0008270">
    <property type="term" value="F:zinc ion binding"/>
    <property type="evidence" value="ECO:0007669"/>
    <property type="project" value="InterPro"/>
</dbReference>
<dbReference type="SMART" id="SM00701">
    <property type="entry name" value="PGRP"/>
    <property type="match status" value="1"/>
</dbReference>
<evidence type="ECO:0000313" key="6">
    <source>
        <dbReference type="Proteomes" id="UP000722750"/>
    </source>
</evidence>
<dbReference type="PANTHER" id="PTHR11022">
    <property type="entry name" value="PEPTIDOGLYCAN RECOGNITION PROTEIN"/>
    <property type="match status" value="1"/>
</dbReference>
<dbReference type="GO" id="GO:0009253">
    <property type="term" value="P:peptidoglycan catabolic process"/>
    <property type="evidence" value="ECO:0007669"/>
    <property type="project" value="InterPro"/>
</dbReference>
<protein>
    <recommendedName>
        <fullName evidence="7">N-acetylmuramoyl-L-alanine amidase</fullName>
    </recommendedName>
</protein>
<keyword evidence="2" id="KW-0472">Membrane</keyword>
<keyword evidence="2" id="KW-0812">Transmembrane</keyword>
<dbReference type="EMBL" id="JAANXD010000100">
    <property type="protein sequence ID" value="MBS1259582.1"/>
    <property type="molecule type" value="Genomic_DNA"/>
</dbReference>
<evidence type="ECO:0000259" key="3">
    <source>
        <dbReference type="SMART" id="SM00644"/>
    </source>
</evidence>
<reference evidence="5" key="1">
    <citation type="journal article" date="2021" name="ISME J.">
        <title>Fine-scale metabolic discontinuity in a stratified prokaryote microbiome of a Red Sea deep halocline.</title>
        <authorList>
            <person name="Michoud G."/>
            <person name="Ngugi D.K."/>
            <person name="Barozzi A."/>
            <person name="Merlino G."/>
            <person name="Calleja M.L."/>
            <person name="Delgado-Huertas A."/>
            <person name="Moran X.A.G."/>
            <person name="Daffonchio D."/>
        </authorList>
    </citation>
    <scope>NUCLEOTIDE SEQUENCE</scope>
    <source>
        <strain evidence="5">SuakinDeep_MAG55_1</strain>
    </source>
</reference>
<organism evidence="5 6">
    <name type="scientific">Candidatus Scalindua arabica</name>
    <dbReference type="NCBI Taxonomy" id="1127984"/>
    <lineage>
        <taxon>Bacteria</taxon>
        <taxon>Pseudomonadati</taxon>
        <taxon>Planctomycetota</taxon>
        <taxon>Candidatus Brocadiia</taxon>
        <taxon>Candidatus Brocadiales</taxon>
        <taxon>Candidatus Scalinduaceae</taxon>
        <taxon>Candidatus Scalindua</taxon>
    </lineage>
</organism>
<dbReference type="GO" id="GO:0008745">
    <property type="term" value="F:N-acetylmuramoyl-L-alanine amidase activity"/>
    <property type="evidence" value="ECO:0007669"/>
    <property type="project" value="InterPro"/>
</dbReference>
<dbReference type="InterPro" id="IPR036505">
    <property type="entry name" value="Amidase/PGRP_sf"/>
</dbReference>
<dbReference type="SMART" id="SM00644">
    <property type="entry name" value="Ami_2"/>
    <property type="match status" value="1"/>
</dbReference>